<keyword evidence="2" id="KW-0732">Signal</keyword>
<evidence type="ECO:0000313" key="3">
    <source>
        <dbReference type="EMBL" id="CAE0374455.1"/>
    </source>
</evidence>
<protein>
    <recommendedName>
        <fullName evidence="4">Legume lectin domain-containing protein</fullName>
    </recommendedName>
</protein>
<dbReference type="Gene3D" id="2.60.120.200">
    <property type="match status" value="1"/>
</dbReference>
<feature type="region of interest" description="Disordered" evidence="1">
    <location>
        <begin position="401"/>
        <end position="450"/>
    </location>
</feature>
<dbReference type="PANTHER" id="PTHR12223">
    <property type="entry name" value="VESICULAR MANNOSE-BINDING LECTIN"/>
    <property type="match status" value="1"/>
</dbReference>
<dbReference type="InterPro" id="IPR013320">
    <property type="entry name" value="ConA-like_dom_sf"/>
</dbReference>
<feature type="chain" id="PRO_5031427059" description="Legume lectin domain-containing protein" evidence="2">
    <location>
        <begin position="17"/>
        <end position="450"/>
    </location>
</feature>
<name>A0A7S3K491_9STRA</name>
<dbReference type="SUPFAM" id="SSF49899">
    <property type="entry name" value="Concanavalin A-like lectins/glucanases"/>
    <property type="match status" value="1"/>
</dbReference>
<accession>A0A7S3K491</accession>
<evidence type="ECO:0000256" key="1">
    <source>
        <dbReference type="SAM" id="MobiDB-lite"/>
    </source>
</evidence>
<sequence>MLSFVLLTLLLRRIDGDWVYADFNTTQGLILNGDAVWTDCNEDLSHRLDDVYSEDTEASATRVVETSDGEGSLFSHRDSIVNEKKSFCPGRIRLTPGKSDKRGSMWYRLATPIGLGFETIFSFKVSSQSKHCTKVRDLAFSLNMYESCYVHGGDGLAFVIQLDPNTTSAIGQGGAQLGYGGITKSLALEFDMNYNPPLNPSTEPLKGDQVPNDHLELRSRGKLPNSANEPDALLAPLAILPHGADLADGQEHIVKVVYKPYIDLHYFKNFSVTKNAAKYMLDAGENRRLGILLVWIDQGLNTDIPSIAIPINLPLLLSLPGDSRAFLGFTAATGLKWQNHDLLSWYVCDRPDCEAHPSSKERNIFIDYHTSSNIDGPYKRFQLSPGAGYGYGGSHTLHRDTPEMARDQPTKHTSPQATVPLGPGHSHYAPNRNKGLIPDAASQVPPHTVF</sequence>
<dbReference type="CDD" id="cd01951">
    <property type="entry name" value="lectin_L-type"/>
    <property type="match status" value="1"/>
</dbReference>
<gene>
    <name evidence="3" type="ORF">ALAG00032_LOCUS15258</name>
</gene>
<organism evidence="3">
    <name type="scientific">Aureoumbra lagunensis</name>
    <dbReference type="NCBI Taxonomy" id="44058"/>
    <lineage>
        <taxon>Eukaryota</taxon>
        <taxon>Sar</taxon>
        <taxon>Stramenopiles</taxon>
        <taxon>Ochrophyta</taxon>
        <taxon>Pelagophyceae</taxon>
        <taxon>Pelagomonadales</taxon>
        <taxon>Aureoumbra</taxon>
    </lineage>
</organism>
<dbReference type="EMBL" id="HBIJ01023176">
    <property type="protein sequence ID" value="CAE0374455.1"/>
    <property type="molecule type" value="Transcribed_RNA"/>
</dbReference>
<dbReference type="PANTHER" id="PTHR12223:SF19">
    <property type="entry name" value="LEGUME LECTIN DOMAIN-CONTAINING PROTEIN"/>
    <property type="match status" value="1"/>
</dbReference>
<dbReference type="InterPro" id="IPR056573">
    <property type="entry name" value="Lectin_L-type_dom"/>
</dbReference>
<feature type="signal peptide" evidence="2">
    <location>
        <begin position="1"/>
        <end position="16"/>
    </location>
</feature>
<evidence type="ECO:0000256" key="2">
    <source>
        <dbReference type="SAM" id="SignalP"/>
    </source>
</evidence>
<dbReference type="AlphaFoldDB" id="A0A7S3K491"/>
<dbReference type="InterPro" id="IPR051136">
    <property type="entry name" value="Intracellular_Lectin-GPT"/>
</dbReference>
<feature type="compositionally biased region" description="Basic and acidic residues" evidence="1">
    <location>
        <begin position="401"/>
        <end position="410"/>
    </location>
</feature>
<reference evidence="3" key="1">
    <citation type="submission" date="2021-01" db="EMBL/GenBank/DDBJ databases">
        <authorList>
            <person name="Corre E."/>
            <person name="Pelletier E."/>
            <person name="Niang G."/>
            <person name="Scheremetjew M."/>
            <person name="Finn R."/>
            <person name="Kale V."/>
            <person name="Holt S."/>
            <person name="Cochrane G."/>
            <person name="Meng A."/>
            <person name="Brown T."/>
            <person name="Cohen L."/>
        </authorList>
    </citation>
    <scope>NUCLEOTIDE SEQUENCE</scope>
    <source>
        <strain evidence="3">CCMP1510</strain>
    </source>
</reference>
<proteinExistence type="predicted"/>
<evidence type="ECO:0008006" key="4">
    <source>
        <dbReference type="Google" id="ProtNLM"/>
    </source>
</evidence>